<dbReference type="Proteomes" id="UP000079169">
    <property type="component" value="Unplaced"/>
</dbReference>
<name>A0A3Q0IY35_DIACI</name>
<gene>
    <name evidence="3" type="primary">LOC113467549</name>
</gene>
<protein>
    <submittedName>
        <fullName evidence="3">Uncharacterized protein LOC113467549</fullName>
    </submittedName>
</protein>
<feature type="transmembrane region" description="Helical" evidence="1">
    <location>
        <begin position="173"/>
        <end position="195"/>
    </location>
</feature>
<dbReference type="KEGG" id="dci:113467549"/>
<keyword evidence="2" id="KW-1185">Reference proteome</keyword>
<dbReference type="GeneID" id="113467549"/>
<dbReference type="RefSeq" id="XP_026679593.1">
    <property type="nucleotide sequence ID" value="XM_026823792.1"/>
</dbReference>
<keyword evidence="1" id="KW-0472">Membrane</keyword>
<feature type="transmembrane region" description="Helical" evidence="1">
    <location>
        <begin position="88"/>
        <end position="112"/>
    </location>
</feature>
<feature type="transmembrane region" description="Helical" evidence="1">
    <location>
        <begin position="42"/>
        <end position="62"/>
    </location>
</feature>
<proteinExistence type="predicted"/>
<organism evidence="2 3">
    <name type="scientific">Diaphorina citri</name>
    <name type="common">Asian citrus psyllid</name>
    <dbReference type="NCBI Taxonomy" id="121845"/>
    <lineage>
        <taxon>Eukaryota</taxon>
        <taxon>Metazoa</taxon>
        <taxon>Ecdysozoa</taxon>
        <taxon>Arthropoda</taxon>
        <taxon>Hexapoda</taxon>
        <taxon>Insecta</taxon>
        <taxon>Pterygota</taxon>
        <taxon>Neoptera</taxon>
        <taxon>Paraneoptera</taxon>
        <taxon>Hemiptera</taxon>
        <taxon>Sternorrhyncha</taxon>
        <taxon>Psylloidea</taxon>
        <taxon>Psyllidae</taxon>
        <taxon>Diaphorininae</taxon>
        <taxon>Diaphorina</taxon>
    </lineage>
</organism>
<accession>A0A3Q0IY35</accession>
<reference evidence="3" key="1">
    <citation type="submission" date="2025-08" db="UniProtKB">
        <authorList>
            <consortium name="RefSeq"/>
        </authorList>
    </citation>
    <scope>IDENTIFICATION</scope>
</reference>
<sequence length="293" mass="32999">MDPNRPNPKRRNCLNLNMRLLTLAGLVNPGLGNHTKWIPRVVITFFFMFHCAIIINLVLAWIRIDQILTLAGLVNPGLGNCTKWIPRVVITFFFMFHCAIIINLVLVLHLGISGKRTIALIPGAVYCYLMRIVCGIPKGEIQLAYNYEQKANPQKQLPFILWLPVDDTVPPTYYIMLVYNVLFLFVGAIMTFHLLSYLEIISIHFYGYSETIAKSLHQLGTSGTPWSYHLTTSISNALGEVSSASGERHGKVAFSRSDRDKSPIRMPSVKSVLHLVSVTGRWHSPEVTGISHR</sequence>
<dbReference type="AlphaFoldDB" id="A0A3Q0IY35"/>
<dbReference type="PaxDb" id="121845-A0A3Q0IY35"/>
<evidence type="ECO:0000256" key="1">
    <source>
        <dbReference type="SAM" id="Phobius"/>
    </source>
</evidence>
<evidence type="ECO:0000313" key="3">
    <source>
        <dbReference type="RefSeq" id="XP_026679593.1"/>
    </source>
</evidence>
<keyword evidence="1" id="KW-0812">Transmembrane</keyword>
<evidence type="ECO:0000313" key="2">
    <source>
        <dbReference type="Proteomes" id="UP000079169"/>
    </source>
</evidence>
<keyword evidence="1" id="KW-1133">Transmembrane helix</keyword>